<name>A0A8S1MV96_PARPR</name>
<reference evidence="1" key="1">
    <citation type="submission" date="2021-01" db="EMBL/GenBank/DDBJ databases">
        <authorList>
            <consortium name="Genoscope - CEA"/>
            <person name="William W."/>
        </authorList>
    </citation>
    <scope>NUCLEOTIDE SEQUENCE</scope>
</reference>
<evidence type="ECO:0000313" key="1">
    <source>
        <dbReference type="EMBL" id="CAD8081286.1"/>
    </source>
</evidence>
<accession>A0A8S1MV96</accession>
<dbReference type="AlphaFoldDB" id="A0A8S1MV96"/>
<evidence type="ECO:0000313" key="2">
    <source>
        <dbReference type="Proteomes" id="UP000688137"/>
    </source>
</evidence>
<comment type="caution">
    <text evidence="1">The sequence shown here is derived from an EMBL/GenBank/DDBJ whole genome shotgun (WGS) entry which is preliminary data.</text>
</comment>
<dbReference type="EMBL" id="CAJJDM010000067">
    <property type="protein sequence ID" value="CAD8081286.1"/>
    <property type="molecule type" value="Genomic_DNA"/>
</dbReference>
<sequence>MYRKNQSGGQKSVQNLFILIILQEQGQQSMIHLSITFQVFQLQQLKKPIIIVSSLKNLLIIANEKYRKQLKKNSQLFFNTNCLNQILQFQSIQLYFDEYGFRQVSIFCQKLYQKRDYHIVVWYKYKWIFLLQNNILIKLTQSMGSCSSKKLQTHHTLALNSQTTCAQVHSRMTWADKCLQQPKERIIQPYNPNSLQYQYNVEVEGVIFDIIAPPDLLDDDNLEPFEEE</sequence>
<proteinExistence type="predicted"/>
<dbReference type="Proteomes" id="UP000688137">
    <property type="component" value="Unassembled WGS sequence"/>
</dbReference>
<keyword evidence="2" id="KW-1185">Reference proteome</keyword>
<organism evidence="1 2">
    <name type="scientific">Paramecium primaurelia</name>
    <dbReference type="NCBI Taxonomy" id="5886"/>
    <lineage>
        <taxon>Eukaryota</taxon>
        <taxon>Sar</taxon>
        <taxon>Alveolata</taxon>
        <taxon>Ciliophora</taxon>
        <taxon>Intramacronucleata</taxon>
        <taxon>Oligohymenophorea</taxon>
        <taxon>Peniculida</taxon>
        <taxon>Parameciidae</taxon>
        <taxon>Paramecium</taxon>
    </lineage>
</organism>
<protein>
    <submittedName>
        <fullName evidence="1">Uncharacterized protein</fullName>
    </submittedName>
</protein>
<gene>
    <name evidence="1" type="ORF">PPRIM_AZ9-3.1.T0650144</name>
</gene>